<evidence type="ECO:0000313" key="2">
    <source>
        <dbReference type="Proteomes" id="UP000193685"/>
    </source>
</evidence>
<sequence>MYMYCCCVTPEAHLHRRQRRPRTLIPSLQQLLSDALPLFQRSLATPTPISVIERAHTLQQFTAQSTMPGLTFGAHTAVDLIEDSDTVMRIPTKSSTQLDSTLCNSTDLIYTHKPRCSTDTSTCNFFVRLVPDASDKDKETPSDAAEVDEEEFSGIHAKALFASRVLGDMLRNVEVNRQEEVTIPMYGENKESLNRLLRWLFRSQLDSIFTFDRNIWKYARLADKYDIPLLRAEIEQFYTNTWPPGCDDLRSQFVIFNESCRYHLACRDSYLDVIKRHRVDFFKYVDMCLVAR</sequence>
<dbReference type="Gene3D" id="3.30.710.10">
    <property type="entry name" value="Potassium Channel Kv1.1, Chain A"/>
    <property type="match status" value="1"/>
</dbReference>
<organism evidence="1 2">
    <name type="scientific">Protomyces lactucae-debilis</name>
    <dbReference type="NCBI Taxonomy" id="2754530"/>
    <lineage>
        <taxon>Eukaryota</taxon>
        <taxon>Fungi</taxon>
        <taxon>Dikarya</taxon>
        <taxon>Ascomycota</taxon>
        <taxon>Taphrinomycotina</taxon>
        <taxon>Taphrinomycetes</taxon>
        <taxon>Taphrinales</taxon>
        <taxon>Protomycetaceae</taxon>
        <taxon>Protomyces</taxon>
    </lineage>
</organism>
<dbReference type="InterPro" id="IPR011333">
    <property type="entry name" value="SKP1/BTB/POZ_sf"/>
</dbReference>
<keyword evidence="2" id="KW-1185">Reference proteome</keyword>
<dbReference type="AlphaFoldDB" id="A0A1Y2ES21"/>
<protein>
    <recommendedName>
        <fullName evidence="3">BTB domain-containing protein</fullName>
    </recommendedName>
</protein>
<dbReference type="RefSeq" id="XP_040722032.1">
    <property type="nucleotide sequence ID" value="XM_040866470.1"/>
</dbReference>
<reference evidence="1 2" key="1">
    <citation type="submission" date="2016-07" db="EMBL/GenBank/DDBJ databases">
        <title>Pervasive Adenine N6-methylation of Active Genes in Fungi.</title>
        <authorList>
            <consortium name="DOE Joint Genome Institute"/>
            <person name="Mondo S.J."/>
            <person name="Dannebaum R.O."/>
            <person name="Kuo R.C."/>
            <person name="Labutti K."/>
            <person name="Haridas S."/>
            <person name="Kuo A."/>
            <person name="Salamov A."/>
            <person name="Ahrendt S.R."/>
            <person name="Lipzen A."/>
            <person name="Sullivan W."/>
            <person name="Andreopoulos W.B."/>
            <person name="Clum A."/>
            <person name="Lindquist E."/>
            <person name="Daum C."/>
            <person name="Ramamoorthy G.K."/>
            <person name="Gryganskyi A."/>
            <person name="Culley D."/>
            <person name="Magnuson J.K."/>
            <person name="James T.Y."/>
            <person name="O'Malley M.A."/>
            <person name="Stajich J.E."/>
            <person name="Spatafora J.W."/>
            <person name="Visel A."/>
            <person name="Grigoriev I.V."/>
        </authorList>
    </citation>
    <scope>NUCLEOTIDE SEQUENCE [LARGE SCALE GENOMIC DNA]</scope>
    <source>
        <strain evidence="1 2">12-1054</strain>
    </source>
</reference>
<dbReference type="GeneID" id="63783069"/>
<gene>
    <name evidence="1" type="ORF">BCR37DRAFT_224483</name>
</gene>
<proteinExistence type="predicted"/>
<evidence type="ECO:0000313" key="1">
    <source>
        <dbReference type="EMBL" id="ORY74383.1"/>
    </source>
</evidence>
<evidence type="ECO:0008006" key="3">
    <source>
        <dbReference type="Google" id="ProtNLM"/>
    </source>
</evidence>
<accession>A0A1Y2ES21</accession>
<dbReference type="EMBL" id="MCFI01000030">
    <property type="protein sequence ID" value="ORY74383.1"/>
    <property type="molecule type" value="Genomic_DNA"/>
</dbReference>
<name>A0A1Y2ES21_PROLT</name>
<comment type="caution">
    <text evidence="1">The sequence shown here is derived from an EMBL/GenBank/DDBJ whole genome shotgun (WGS) entry which is preliminary data.</text>
</comment>
<dbReference type="Proteomes" id="UP000193685">
    <property type="component" value="Unassembled WGS sequence"/>
</dbReference>